<evidence type="ECO:0000256" key="10">
    <source>
        <dbReference type="SAM" id="Phobius"/>
    </source>
</evidence>
<dbReference type="PROSITE" id="PS00409">
    <property type="entry name" value="PROKAR_NTER_METHYL"/>
    <property type="match status" value="1"/>
</dbReference>
<accession>A0A0F9VXQ2</accession>
<dbReference type="PANTHER" id="PTHR39583:SF2">
    <property type="entry name" value="TYPE II SECRETION SYSTEM PROTEIN J"/>
    <property type="match status" value="1"/>
</dbReference>
<dbReference type="GO" id="GO:0015627">
    <property type="term" value="C:type II protein secretion system complex"/>
    <property type="evidence" value="ECO:0007669"/>
    <property type="project" value="InterPro"/>
</dbReference>
<dbReference type="PANTHER" id="PTHR39583">
    <property type="entry name" value="TYPE II SECRETION SYSTEM PROTEIN J-RELATED"/>
    <property type="match status" value="1"/>
</dbReference>
<evidence type="ECO:0000256" key="9">
    <source>
        <dbReference type="ARBA" id="ARBA00023136"/>
    </source>
</evidence>
<evidence type="ECO:0000256" key="1">
    <source>
        <dbReference type="ARBA" id="ARBA00004377"/>
    </source>
</evidence>
<dbReference type="InterPro" id="IPR045584">
    <property type="entry name" value="Pilin-like"/>
</dbReference>
<keyword evidence="4" id="KW-1003">Cell membrane</keyword>
<dbReference type="Pfam" id="PF11612">
    <property type="entry name" value="T2SSJ"/>
    <property type="match status" value="1"/>
</dbReference>
<dbReference type="NCBIfam" id="TIGR01711">
    <property type="entry name" value="gspJ"/>
    <property type="match status" value="1"/>
</dbReference>
<keyword evidence="6" id="KW-0997">Cell inner membrane</keyword>
<dbReference type="SUPFAM" id="SSF54523">
    <property type="entry name" value="Pili subunits"/>
    <property type="match status" value="1"/>
</dbReference>
<dbReference type="Pfam" id="PF07963">
    <property type="entry name" value="N_methyl"/>
    <property type="match status" value="1"/>
</dbReference>
<evidence type="ECO:0000256" key="5">
    <source>
        <dbReference type="ARBA" id="ARBA00022481"/>
    </source>
</evidence>
<evidence type="ECO:0000256" key="4">
    <source>
        <dbReference type="ARBA" id="ARBA00022475"/>
    </source>
</evidence>
<evidence type="ECO:0000313" key="11">
    <source>
        <dbReference type="EMBL" id="KKO09786.1"/>
    </source>
</evidence>
<feature type="transmembrane region" description="Helical" evidence="10">
    <location>
        <begin position="12"/>
        <end position="33"/>
    </location>
</feature>
<evidence type="ECO:0000256" key="3">
    <source>
        <dbReference type="ARBA" id="ARBA00021539"/>
    </source>
</evidence>
<dbReference type="InterPro" id="IPR010055">
    <property type="entry name" value="T2SS_protein-GspJ"/>
</dbReference>
<comment type="caution">
    <text evidence="11">The sequence shown here is derived from an EMBL/GenBank/DDBJ whole genome shotgun (WGS) entry which is preliminary data.</text>
</comment>
<keyword evidence="9 10" id="KW-0472">Membrane</keyword>
<dbReference type="InterPro" id="IPR012902">
    <property type="entry name" value="N_methyl_site"/>
</dbReference>
<evidence type="ECO:0000256" key="6">
    <source>
        <dbReference type="ARBA" id="ARBA00022519"/>
    </source>
</evidence>
<comment type="similarity">
    <text evidence="2">Belongs to the GSP J family.</text>
</comment>
<keyword evidence="5" id="KW-0488">Methylation</keyword>
<dbReference type="EMBL" id="LAZR01000006">
    <property type="protein sequence ID" value="KKO09786.1"/>
    <property type="molecule type" value="Genomic_DNA"/>
</dbReference>
<dbReference type="GO" id="GO:0005886">
    <property type="term" value="C:plasma membrane"/>
    <property type="evidence" value="ECO:0007669"/>
    <property type="project" value="UniProtKB-SubCell"/>
</dbReference>
<sequence length="214" mass="23647">MRSRRLSRGFTLLEMLIAMAVFAIMSLVAYQGLRAVLDADSITRVHSQRLADLQVTLSVLERDLAQVVNITVRDEFGDPLPPLRLRPGGDELLLELVRAGAGGDQRLRRTAWQITERGMERRMWAGVDIVDEESMRIRPFADLVEEPQVLGLDSKFTFIIRTSSGLERLESWPPVSAEPGTDSGGGDTALPMAVELVLDVPGIGEIRRLMAVGL</sequence>
<dbReference type="AlphaFoldDB" id="A0A0F9VXQ2"/>
<protein>
    <recommendedName>
        <fullName evidence="3">Type II secretion system protein J</fullName>
    </recommendedName>
</protein>
<dbReference type="Gene3D" id="3.10.610.10">
    <property type="entry name" value="GSPII I/J protein-like"/>
    <property type="match status" value="1"/>
</dbReference>
<keyword evidence="7 10" id="KW-0812">Transmembrane</keyword>
<evidence type="ECO:0000256" key="2">
    <source>
        <dbReference type="ARBA" id="ARBA00011084"/>
    </source>
</evidence>
<reference evidence="11" key="1">
    <citation type="journal article" date="2015" name="Nature">
        <title>Complex archaea that bridge the gap between prokaryotes and eukaryotes.</title>
        <authorList>
            <person name="Spang A."/>
            <person name="Saw J.H."/>
            <person name="Jorgensen S.L."/>
            <person name="Zaremba-Niedzwiedzka K."/>
            <person name="Martijn J."/>
            <person name="Lind A.E."/>
            <person name="van Eijk R."/>
            <person name="Schleper C."/>
            <person name="Guy L."/>
            <person name="Ettema T.J."/>
        </authorList>
    </citation>
    <scope>NUCLEOTIDE SEQUENCE</scope>
</reference>
<dbReference type="NCBIfam" id="TIGR02532">
    <property type="entry name" value="IV_pilin_GFxxxE"/>
    <property type="match status" value="1"/>
</dbReference>
<evidence type="ECO:0000256" key="7">
    <source>
        <dbReference type="ARBA" id="ARBA00022692"/>
    </source>
</evidence>
<keyword evidence="8 10" id="KW-1133">Transmembrane helix</keyword>
<dbReference type="GO" id="GO:0015628">
    <property type="term" value="P:protein secretion by the type II secretion system"/>
    <property type="evidence" value="ECO:0007669"/>
    <property type="project" value="InterPro"/>
</dbReference>
<gene>
    <name evidence="11" type="ORF">LCGC14_0032830</name>
</gene>
<comment type="subcellular location">
    <subcellularLocation>
        <location evidence="1">Cell inner membrane</location>
        <topology evidence="1">Single-pass membrane protein</topology>
    </subcellularLocation>
</comment>
<dbReference type="Gene3D" id="2.10.70.20">
    <property type="entry name" value="gspk-gspi-gspj complex like domains"/>
    <property type="match status" value="1"/>
</dbReference>
<name>A0A0F9VXQ2_9ZZZZ</name>
<proteinExistence type="inferred from homology"/>
<organism evidence="11">
    <name type="scientific">marine sediment metagenome</name>
    <dbReference type="NCBI Taxonomy" id="412755"/>
    <lineage>
        <taxon>unclassified sequences</taxon>
        <taxon>metagenomes</taxon>
        <taxon>ecological metagenomes</taxon>
    </lineage>
</organism>
<dbReference type="InterPro" id="IPR051621">
    <property type="entry name" value="T2SS_protein_J"/>
</dbReference>
<evidence type="ECO:0000256" key="8">
    <source>
        <dbReference type="ARBA" id="ARBA00022989"/>
    </source>
</evidence>